<comment type="caution">
    <text evidence="1">The sequence shown here is derived from an EMBL/GenBank/DDBJ whole genome shotgun (WGS) entry which is preliminary data.</text>
</comment>
<proteinExistence type="predicted"/>
<evidence type="ECO:0000313" key="2">
    <source>
        <dbReference type="Proteomes" id="UP001159363"/>
    </source>
</evidence>
<sequence>MWTPSVIVLGGLRNNQNFPGIHQHIGVSMQRRADAYGVADRMRAVTLGRVRECAVSACVIGACEERKSERDACTLVRLRLAAGTPHDRRAMWNDCPVVIQFAAPEIRGRRPSKGDGGGGRSVGIRLCTVATDVDVVGVLLLVVWAVGVADIVDISKVQEVEEELQILSQATALSWETMESVSMGKDCRAAHERAHAGHVTRSSSLRHTFTRLGRRGFITGLCRPAISRRPTPDPVRDYTPDLFYAGEVVWDSGAGGR</sequence>
<dbReference type="EMBL" id="JARBHB010000001">
    <property type="protein sequence ID" value="KAJ8896041.1"/>
    <property type="molecule type" value="Genomic_DNA"/>
</dbReference>
<name>A0ABQ9IHB3_9NEOP</name>
<keyword evidence="2" id="KW-1185">Reference proteome</keyword>
<protein>
    <submittedName>
        <fullName evidence="1">Uncharacterized protein</fullName>
    </submittedName>
</protein>
<reference evidence="1 2" key="1">
    <citation type="submission" date="2023-02" db="EMBL/GenBank/DDBJ databases">
        <title>LHISI_Scaffold_Assembly.</title>
        <authorList>
            <person name="Stuart O.P."/>
            <person name="Cleave R."/>
            <person name="Magrath M.J.L."/>
            <person name="Mikheyev A.S."/>
        </authorList>
    </citation>
    <scope>NUCLEOTIDE SEQUENCE [LARGE SCALE GENOMIC DNA]</scope>
    <source>
        <strain evidence="1">Daus_M_001</strain>
        <tissue evidence="1">Leg muscle</tissue>
    </source>
</reference>
<accession>A0ABQ9IHB3</accession>
<evidence type="ECO:0000313" key="1">
    <source>
        <dbReference type="EMBL" id="KAJ8896041.1"/>
    </source>
</evidence>
<gene>
    <name evidence="1" type="ORF">PR048_001382</name>
</gene>
<dbReference type="Proteomes" id="UP001159363">
    <property type="component" value="Chromosome 1"/>
</dbReference>
<organism evidence="1 2">
    <name type="scientific">Dryococelus australis</name>
    <dbReference type="NCBI Taxonomy" id="614101"/>
    <lineage>
        <taxon>Eukaryota</taxon>
        <taxon>Metazoa</taxon>
        <taxon>Ecdysozoa</taxon>
        <taxon>Arthropoda</taxon>
        <taxon>Hexapoda</taxon>
        <taxon>Insecta</taxon>
        <taxon>Pterygota</taxon>
        <taxon>Neoptera</taxon>
        <taxon>Polyneoptera</taxon>
        <taxon>Phasmatodea</taxon>
        <taxon>Verophasmatodea</taxon>
        <taxon>Anareolatae</taxon>
        <taxon>Phasmatidae</taxon>
        <taxon>Eurycanthinae</taxon>
        <taxon>Dryococelus</taxon>
    </lineage>
</organism>